<proteinExistence type="predicted"/>
<protein>
    <recommendedName>
        <fullName evidence="3">Cation transporter</fullName>
    </recommendedName>
</protein>
<evidence type="ECO:0000313" key="2">
    <source>
        <dbReference type="Proteomes" id="UP000199371"/>
    </source>
</evidence>
<dbReference type="OrthoDB" id="5822659at2"/>
<dbReference type="AlphaFoldDB" id="A0A1H6NN03"/>
<accession>A0A1H6NN03</accession>
<dbReference type="EMBL" id="FNXF01000031">
    <property type="protein sequence ID" value="SEI13667.1"/>
    <property type="molecule type" value="Genomic_DNA"/>
</dbReference>
<gene>
    <name evidence="1" type="ORF">SAMN05660691_04114</name>
</gene>
<reference evidence="2" key="1">
    <citation type="submission" date="2016-10" db="EMBL/GenBank/DDBJ databases">
        <authorList>
            <person name="Varghese N."/>
            <person name="Submissions S."/>
        </authorList>
    </citation>
    <scope>NUCLEOTIDE SEQUENCE [LARGE SCALE GENOMIC DNA]</scope>
    <source>
        <strain evidence="2">DSM 17616</strain>
    </source>
</reference>
<evidence type="ECO:0008006" key="3">
    <source>
        <dbReference type="Google" id="ProtNLM"/>
    </source>
</evidence>
<name>A0A1H6NN03_9GAMM</name>
<evidence type="ECO:0000313" key="1">
    <source>
        <dbReference type="EMBL" id="SEI13667.1"/>
    </source>
</evidence>
<dbReference type="Proteomes" id="UP000199371">
    <property type="component" value="Unassembled WGS sequence"/>
</dbReference>
<organism evidence="1 2">
    <name type="scientific">Rheinheimera pacifica</name>
    <dbReference type="NCBI Taxonomy" id="173990"/>
    <lineage>
        <taxon>Bacteria</taxon>
        <taxon>Pseudomonadati</taxon>
        <taxon>Pseudomonadota</taxon>
        <taxon>Gammaproteobacteria</taxon>
        <taxon>Chromatiales</taxon>
        <taxon>Chromatiaceae</taxon>
        <taxon>Rheinheimera</taxon>
    </lineage>
</organism>
<keyword evidence="2" id="KW-1185">Reference proteome</keyword>
<dbReference type="STRING" id="173990.SAMN05660691_04114"/>
<sequence length="120" mass="14034">MSDLEHRVGVREVNLVVRHLKLVPQDPTQITPAIDEIDKLYGLDAVSYDPKTQVLNLAYDATHLNLDGIEEVLTRFTIEISHDWWTHFKEGYYKYVDQNVKDNAQHEPWSCHTKPPTHKR</sequence>
<dbReference type="RefSeq" id="WP_092797103.1">
    <property type="nucleotide sequence ID" value="NZ_FNXF01000031.1"/>
</dbReference>